<feature type="region of interest" description="Disordered" evidence="1">
    <location>
        <begin position="284"/>
        <end position="353"/>
    </location>
</feature>
<evidence type="ECO:0000256" key="1">
    <source>
        <dbReference type="SAM" id="MobiDB-lite"/>
    </source>
</evidence>
<feature type="non-terminal residue" evidence="2">
    <location>
        <position position="519"/>
    </location>
</feature>
<accession>A0ABY7FR62</accession>
<organism evidence="2 3">
    <name type="scientific">Mya arenaria</name>
    <name type="common">Soft-shell clam</name>
    <dbReference type="NCBI Taxonomy" id="6604"/>
    <lineage>
        <taxon>Eukaryota</taxon>
        <taxon>Metazoa</taxon>
        <taxon>Spiralia</taxon>
        <taxon>Lophotrochozoa</taxon>
        <taxon>Mollusca</taxon>
        <taxon>Bivalvia</taxon>
        <taxon>Autobranchia</taxon>
        <taxon>Heteroconchia</taxon>
        <taxon>Euheterodonta</taxon>
        <taxon>Imparidentia</taxon>
        <taxon>Neoheterodontei</taxon>
        <taxon>Myida</taxon>
        <taxon>Myoidea</taxon>
        <taxon>Myidae</taxon>
        <taxon>Mya</taxon>
    </lineage>
</organism>
<protein>
    <submittedName>
        <fullName evidence="2">Uncharacterized protein</fullName>
    </submittedName>
</protein>
<evidence type="ECO:0000313" key="2">
    <source>
        <dbReference type="EMBL" id="WAR24703.1"/>
    </source>
</evidence>
<feature type="compositionally biased region" description="Polar residues" evidence="1">
    <location>
        <begin position="344"/>
        <end position="353"/>
    </location>
</feature>
<sequence length="519" mass="59540">MVMMSLKKHVLEVFAIFTVERRKLCTSQNMLNVKLALFFLPMVISQRDFYFRSVEDRCIPTCAFIENIPNWSFQCDGDNSTCDWQCAGQRMGCAEGKVYHCAQDFQNYEFKRNKTEYIEACAPERSCNAGEEPFVTFPFDDLVRSPRNALINCVPCTNPRFYNSQVGKSSASYARCYQQKFNKCIPEDNKIDCGIPWRERKDSDGYCRCDARNGYAPENENVKTKCFYSDEFCVFKPCPQLNQELLLNYTCGDRCPSGMHRTEQSDDCVLDKFVQTTKEKVTYDSFSTDPRIPMEPTETSPKEIEETSFSNSPDHTFQRNGREIEHQSDSESPLLLGNEENRSPETSGDTTTVTIERRMENDDLNNGPCHSPGGIADVIPLTDEGCELCRCDEQDGLCNENLQLIAQQCGDNMSFRAALELSADLDPVKALQVWRANITSENRYEQFKKLVDAVLATEKRELYSQLKEKLFRTCSEIVNELRTSPNREQARRKHINSADVNELRQASERETDTEASERE</sequence>
<feature type="region of interest" description="Disordered" evidence="1">
    <location>
        <begin position="485"/>
        <end position="519"/>
    </location>
</feature>
<feature type="compositionally biased region" description="Basic and acidic residues" evidence="1">
    <location>
        <begin position="501"/>
        <end position="519"/>
    </location>
</feature>
<feature type="compositionally biased region" description="Basic and acidic residues" evidence="1">
    <location>
        <begin position="316"/>
        <end position="329"/>
    </location>
</feature>
<dbReference type="EMBL" id="CP111024">
    <property type="protein sequence ID" value="WAR24703.1"/>
    <property type="molecule type" value="Genomic_DNA"/>
</dbReference>
<keyword evidence="3" id="KW-1185">Reference proteome</keyword>
<reference evidence="2" key="1">
    <citation type="submission" date="2022-11" db="EMBL/GenBank/DDBJ databases">
        <title>Centuries of genome instability and evolution in soft-shell clam transmissible cancer (bioRxiv).</title>
        <authorList>
            <person name="Hart S.F.M."/>
            <person name="Yonemitsu M.A."/>
            <person name="Giersch R.M."/>
            <person name="Beal B.F."/>
            <person name="Arriagada G."/>
            <person name="Davis B.W."/>
            <person name="Ostrander E.A."/>
            <person name="Goff S.P."/>
            <person name="Metzger M.J."/>
        </authorList>
    </citation>
    <scope>NUCLEOTIDE SEQUENCE</scope>
    <source>
        <strain evidence="2">MELC-2E11</strain>
        <tissue evidence="2">Siphon/mantle</tissue>
    </source>
</reference>
<proteinExistence type="predicted"/>
<evidence type="ECO:0000313" key="3">
    <source>
        <dbReference type="Proteomes" id="UP001164746"/>
    </source>
</evidence>
<gene>
    <name evidence="2" type="ORF">MAR_038372</name>
</gene>
<dbReference type="Proteomes" id="UP001164746">
    <property type="component" value="Chromosome 13"/>
</dbReference>
<name>A0ABY7FR62_MYAAR</name>